<dbReference type="RefSeq" id="WP_104809004.1">
    <property type="nucleotide sequence ID" value="NZ_MQUA01000013.1"/>
</dbReference>
<dbReference type="EMBL" id="MQUA01000013">
    <property type="protein sequence ID" value="PQB06755.1"/>
    <property type="molecule type" value="Genomic_DNA"/>
</dbReference>
<evidence type="ECO:0000313" key="1">
    <source>
        <dbReference type="EMBL" id="PQB06755.1"/>
    </source>
</evidence>
<name>A0A2S7KVT6_9FLAO</name>
<dbReference type="InterPro" id="IPR011008">
    <property type="entry name" value="Dimeric_a/b-barrel"/>
</dbReference>
<dbReference type="Gene3D" id="3.30.70.100">
    <property type="match status" value="1"/>
</dbReference>
<comment type="caution">
    <text evidence="1">The sequence shown here is derived from an EMBL/GenBank/DDBJ whole genome shotgun (WGS) entry which is preliminary data.</text>
</comment>
<organism evidence="1 2">
    <name type="scientific">Polaribacter filamentus</name>
    <dbReference type="NCBI Taxonomy" id="53483"/>
    <lineage>
        <taxon>Bacteria</taxon>
        <taxon>Pseudomonadati</taxon>
        <taxon>Bacteroidota</taxon>
        <taxon>Flavobacteriia</taxon>
        <taxon>Flavobacteriales</taxon>
        <taxon>Flavobacteriaceae</taxon>
    </lineage>
</organism>
<reference evidence="1 2" key="1">
    <citation type="submission" date="2016-11" db="EMBL/GenBank/DDBJ databases">
        <title>Trade-off between light-utilization and light-protection in marine flavobacteria.</title>
        <authorList>
            <person name="Kumagai Y."/>
        </authorList>
    </citation>
    <scope>NUCLEOTIDE SEQUENCE [LARGE SCALE GENOMIC DNA]</scope>
    <source>
        <strain evidence="1 2">ATCC 700397</strain>
    </source>
</reference>
<gene>
    <name evidence="1" type="ORF">BST83_05995</name>
</gene>
<dbReference type="PANTHER" id="PTHR40257:SF1">
    <property type="entry name" value="DUF1330 DOMAIN-CONTAINING PROTEIN"/>
    <property type="match status" value="1"/>
</dbReference>
<accession>A0A2S7KVT6</accession>
<dbReference type="PANTHER" id="PTHR40257">
    <property type="match status" value="1"/>
</dbReference>
<sequence length="139" mass="16132">MDESWKHCYDKFKGQGKIVMLNSLKFKPTADYTGIEVSNIQKDKTGKETYQYYLKQVRNNIEKTKVGSILYYGESQNFLIGPQNEKWDAVLLIEYDSMDDFANVIESEAHQKIKGHRKASLEDSRILPASNFNIQEVEK</sequence>
<evidence type="ECO:0000313" key="2">
    <source>
        <dbReference type="Proteomes" id="UP000239522"/>
    </source>
</evidence>
<protein>
    <submittedName>
        <fullName evidence="1">Uncharacterized protein</fullName>
    </submittedName>
</protein>
<proteinExistence type="predicted"/>
<dbReference type="AlphaFoldDB" id="A0A2S7KVT6"/>
<dbReference type="Proteomes" id="UP000239522">
    <property type="component" value="Unassembled WGS sequence"/>
</dbReference>
<dbReference type="SUPFAM" id="SSF54909">
    <property type="entry name" value="Dimeric alpha+beta barrel"/>
    <property type="match status" value="1"/>
</dbReference>
<dbReference type="OrthoDB" id="8909581at2"/>
<keyword evidence="2" id="KW-1185">Reference proteome</keyword>